<organism evidence="4 5">
    <name type="scientific">Salipiger mucosus DSM 16094</name>
    <dbReference type="NCBI Taxonomy" id="1123237"/>
    <lineage>
        <taxon>Bacteria</taxon>
        <taxon>Pseudomonadati</taxon>
        <taxon>Pseudomonadota</taxon>
        <taxon>Alphaproteobacteria</taxon>
        <taxon>Rhodobacterales</taxon>
        <taxon>Roseobacteraceae</taxon>
        <taxon>Salipiger</taxon>
    </lineage>
</organism>
<name>S9R4I6_9RHOB</name>
<proteinExistence type="predicted"/>
<feature type="compositionally biased region" description="Basic and acidic residues" evidence="1">
    <location>
        <begin position="200"/>
        <end position="211"/>
    </location>
</feature>
<dbReference type="STRING" id="1123237.Salmuc_01487"/>
<evidence type="ECO:0000313" key="5">
    <source>
        <dbReference type="Proteomes" id="UP000015347"/>
    </source>
</evidence>
<dbReference type="eggNOG" id="ENOG5033BTJ">
    <property type="taxonomic scope" value="Bacteria"/>
</dbReference>
<accession>S9R4I6</accession>
<comment type="caution">
    <text evidence="4">The sequence shown here is derived from an EMBL/GenBank/DDBJ whole genome shotgun (WGS) entry which is preliminary data.</text>
</comment>
<feature type="region of interest" description="Disordered" evidence="1">
    <location>
        <begin position="177"/>
        <end position="256"/>
    </location>
</feature>
<dbReference type="Pfam" id="PF13833">
    <property type="entry name" value="EF-hand_8"/>
    <property type="match status" value="1"/>
</dbReference>
<evidence type="ECO:0000313" key="4">
    <source>
        <dbReference type="EMBL" id="EPX86837.1"/>
    </source>
</evidence>
<dbReference type="InterPro" id="IPR018247">
    <property type="entry name" value="EF_Hand_1_Ca_BS"/>
</dbReference>
<feature type="compositionally biased region" description="Polar residues" evidence="1">
    <location>
        <begin position="244"/>
        <end position="253"/>
    </location>
</feature>
<dbReference type="PROSITE" id="PS50222">
    <property type="entry name" value="EF_HAND_2"/>
    <property type="match status" value="1"/>
</dbReference>
<dbReference type="SMART" id="SM00054">
    <property type="entry name" value="EFh"/>
    <property type="match status" value="4"/>
</dbReference>
<dbReference type="Pfam" id="PF13202">
    <property type="entry name" value="EF-hand_5"/>
    <property type="match status" value="4"/>
</dbReference>
<dbReference type="InterPro" id="IPR011992">
    <property type="entry name" value="EF-hand-dom_pair"/>
</dbReference>
<reference evidence="5" key="1">
    <citation type="journal article" date="2014" name="Stand. Genomic Sci.">
        <title>Genome sequence of the exopolysaccharide-producing Salipiger mucosus type strain (DSM 16094(T)), a moderately halophilic member of the Roseobacter clade.</title>
        <authorList>
            <person name="Riedel T."/>
            <person name="Spring S."/>
            <person name="Fiebig A."/>
            <person name="Petersen J."/>
            <person name="Kyrpides N.C."/>
            <person name="Goker M."/>
            <person name="Klenk H.P."/>
        </authorList>
    </citation>
    <scope>NUCLEOTIDE SEQUENCE [LARGE SCALE GENOMIC DNA]</scope>
    <source>
        <strain evidence="5">DSM 16094</strain>
    </source>
</reference>
<feature type="chain" id="PRO_5004555745" description="EF-hand domain-containing protein" evidence="2">
    <location>
        <begin position="26"/>
        <end position="268"/>
    </location>
</feature>
<dbReference type="SUPFAM" id="SSF47473">
    <property type="entry name" value="EF-hand"/>
    <property type="match status" value="2"/>
</dbReference>
<dbReference type="AlphaFoldDB" id="S9R4I6"/>
<feature type="domain" description="EF-hand" evidence="3">
    <location>
        <begin position="66"/>
        <end position="101"/>
    </location>
</feature>
<evidence type="ECO:0000256" key="2">
    <source>
        <dbReference type="SAM" id="SignalP"/>
    </source>
</evidence>
<protein>
    <recommendedName>
        <fullName evidence="3">EF-hand domain-containing protein</fullName>
    </recommendedName>
</protein>
<dbReference type="GO" id="GO:0005509">
    <property type="term" value="F:calcium ion binding"/>
    <property type="evidence" value="ECO:0007669"/>
    <property type="project" value="InterPro"/>
</dbReference>
<sequence length="268" mass="28715">MRTLRKTCLTTTTVLAMGAAVPALAATDTQSGETDMSPSSQTQTMLCDQGQAQFDMNDDGLISDKEIKQASERSFKKMDENGDGIVQQAEFLDCMNAGAGTQSAQSDRGADNMGQYDTDGNGELSREEFMNAGAEARDSGSEADLGRLTFDKQAFGLDGWDGASAEDMATQNAAMFDSLDSDSSGSLSEEEWSVEQAEIPDMRDTLGRDFEAADADNSGDLNQSEYTRMNAMKADRAAEAAEPQSGSDEQSADATDKTGAPVFWFYVM</sequence>
<feature type="signal peptide" evidence="2">
    <location>
        <begin position="1"/>
        <end position="25"/>
    </location>
</feature>
<evidence type="ECO:0000256" key="1">
    <source>
        <dbReference type="SAM" id="MobiDB-lite"/>
    </source>
</evidence>
<gene>
    <name evidence="4" type="ORF">Salmuc_01487</name>
</gene>
<keyword evidence="5" id="KW-1185">Reference proteome</keyword>
<dbReference type="Gene3D" id="1.10.238.10">
    <property type="entry name" value="EF-hand"/>
    <property type="match status" value="2"/>
</dbReference>
<keyword evidence="2" id="KW-0732">Signal</keyword>
<dbReference type="PROSITE" id="PS00018">
    <property type="entry name" value="EF_HAND_1"/>
    <property type="match status" value="3"/>
</dbReference>
<dbReference type="Proteomes" id="UP000015347">
    <property type="component" value="Unassembled WGS sequence"/>
</dbReference>
<dbReference type="HOGENOM" id="CLU_1037820_0_0_5"/>
<dbReference type="EMBL" id="APVH01000003">
    <property type="protein sequence ID" value="EPX86837.1"/>
    <property type="molecule type" value="Genomic_DNA"/>
</dbReference>
<dbReference type="InterPro" id="IPR002048">
    <property type="entry name" value="EF_hand_dom"/>
</dbReference>
<evidence type="ECO:0000259" key="3">
    <source>
        <dbReference type="PROSITE" id="PS50222"/>
    </source>
</evidence>
<dbReference type="RefSeq" id="WP_020043236.1">
    <property type="nucleotide sequence ID" value="NZ_KE557273.1"/>
</dbReference>
<feature type="compositionally biased region" description="Low complexity" evidence="1">
    <location>
        <begin position="177"/>
        <end position="187"/>
    </location>
</feature>